<dbReference type="Gene3D" id="1.20.1290.10">
    <property type="entry name" value="AhpD-like"/>
    <property type="match status" value="1"/>
</dbReference>
<keyword evidence="7" id="KW-0368">Histidine biosynthesis</keyword>
<evidence type="ECO:0000256" key="11">
    <source>
        <dbReference type="SAM" id="MobiDB-lite"/>
    </source>
</evidence>
<proteinExistence type="inferred from homology"/>
<dbReference type="InterPro" id="IPR010140">
    <property type="entry name" value="Histidinol_P_phosphatase_HisJ"/>
</dbReference>
<gene>
    <name evidence="13" type="ORF">AARAC_007633</name>
</gene>
<keyword evidence="5" id="KW-0378">Hydrolase</keyword>
<name>A0A2G7FFR5_9EURO</name>
<dbReference type="GO" id="GO:0004401">
    <property type="term" value="F:histidinol-phosphatase activity"/>
    <property type="evidence" value="ECO:0007669"/>
    <property type="project" value="UniProtKB-EC"/>
</dbReference>
<dbReference type="AlphaFoldDB" id="A0A2G7FFR5"/>
<dbReference type="InterPro" id="IPR029032">
    <property type="entry name" value="AhpD-like"/>
</dbReference>
<dbReference type="FunFam" id="3.20.20.140:FF:000059">
    <property type="entry name" value="Histidinol-phosphatase"/>
    <property type="match status" value="1"/>
</dbReference>
<comment type="caution">
    <text evidence="13">The sequence shown here is derived from an EMBL/GenBank/DDBJ whole genome shotgun (WGS) entry which is preliminary data.</text>
</comment>
<dbReference type="GO" id="GO:0008270">
    <property type="term" value="F:zinc ion binding"/>
    <property type="evidence" value="ECO:0007669"/>
    <property type="project" value="InterPro"/>
</dbReference>
<feature type="region of interest" description="Disordered" evidence="11">
    <location>
        <begin position="1164"/>
        <end position="1206"/>
    </location>
</feature>
<dbReference type="InterPro" id="IPR007219">
    <property type="entry name" value="XnlR_reg_dom"/>
</dbReference>
<dbReference type="PANTHER" id="PTHR21039:SF0">
    <property type="entry name" value="HISTIDINOL-PHOSPHATASE"/>
    <property type="match status" value="1"/>
</dbReference>
<evidence type="ECO:0000256" key="8">
    <source>
        <dbReference type="ARBA" id="ARBA00023163"/>
    </source>
</evidence>
<dbReference type="GO" id="GO:0000105">
    <property type="term" value="P:L-histidine biosynthetic process"/>
    <property type="evidence" value="ECO:0007669"/>
    <property type="project" value="UniProtKB-UniPathway"/>
</dbReference>
<evidence type="ECO:0000256" key="3">
    <source>
        <dbReference type="ARBA" id="ARBA00013085"/>
    </source>
</evidence>
<accession>A0A2G7FFR5</accession>
<dbReference type="Pfam" id="PF02627">
    <property type="entry name" value="CMD"/>
    <property type="match status" value="1"/>
</dbReference>
<protein>
    <recommendedName>
        <fullName evidence="3">histidinol-phosphatase</fullName>
        <ecNumber evidence="3">3.1.3.15</ecNumber>
    </recommendedName>
</protein>
<reference evidence="13 14" key="1">
    <citation type="submission" date="2017-05" db="EMBL/GenBank/DDBJ databases">
        <title>Genome sequence for an aflatoxigenic pathogen of Argentinian peanut, Aspergillus arachidicola.</title>
        <authorList>
            <person name="Moore G."/>
            <person name="Beltz S.B."/>
            <person name="Mack B.M."/>
        </authorList>
    </citation>
    <scope>NUCLEOTIDE SEQUENCE [LARGE SCALE GENOMIC DNA]</scope>
    <source>
        <strain evidence="13 14">CBS 117610</strain>
    </source>
</reference>
<dbReference type="EC" id="3.1.3.15" evidence="3"/>
<keyword evidence="14" id="KW-1185">Reference proteome</keyword>
<keyword evidence="6" id="KW-0805">Transcription regulation</keyword>
<dbReference type="Pfam" id="PF04082">
    <property type="entry name" value="Fungal_trans"/>
    <property type="match status" value="1"/>
</dbReference>
<dbReference type="STRING" id="656916.A0A2G7FFR5"/>
<dbReference type="SUPFAM" id="SSF69118">
    <property type="entry name" value="AhpD-like"/>
    <property type="match status" value="1"/>
</dbReference>
<feature type="region of interest" description="Disordered" evidence="11">
    <location>
        <begin position="974"/>
        <end position="995"/>
    </location>
</feature>
<sequence>MPFSHHSHSGQFCPGHAKDSLEEVIQLAIAKKFQVFCLTEHMPRGKEDFYPEEIEAGNTETSLVANEAAYFQEAQRLREKYADQIKILIGFEIDWIRPESRTLIEASLARHPFEFFMGSVHHTLTIPIDYDREMYVQARDLAGGTDEQLFQVYFDEQYQMLQQLKPLVVGHFDLIRLKSDDPERSFTQWPAVWERILRNLDFVASYGGLLELNSAALRKGMSEPYPKAEICKEFLTRGGRFCLSDDSHGLDQVGLNFHRVLAFVENVGISTLHYLDLADEPAVDERFPRTQIRSIPLQELKKLAFWQFPTISAEERTPTTDFIEQGIRQTFAKVHSQVEWKDASGTILGPYAALPYVCVLFPMIFPTAYGYKGSCDVKQLHGRFGEAMVHPRFAMTRQERFTFRERELAILAVQAEYDTPYVLYAHSEIALTAGLSREQIQQAVDGMVPDGLDEQEAMVYSLALKLAKLRRPMQDDVYDEAVGVLGRDRVTGLVYLVSLYIHACDAFRPCTICLKAGAVCLSRPVGSDIETAPVDGDPLGSTSGHDLKRPTKVQKVNKRREARNGDPPSRAPQKKAHTEGVTTDGDLENLELCREYMDTRLFPLTPGHLMANSAQTAPRVAATVPSAVVPWSYSRLATVSILRHLPPRPVVDYLVAVYFNTVHWFVVVAHEGHFLHHYRQMMDLYAQDKSSIPDSDEDFTFALLILTVVALGGRYASVHAARRRRCTQAFSQSPTSSDGSTSSDIATATCRLFAVLRNNSTDNLTCGTLATVQSMLLLGNLYLYHGHSNLAWTHTASTVRVAQALELHKEDSEMRWTSPYYQRMDLAEKRQLKWRLFWAVHTSDRFLAMCYGLPPLISDEDCVADIPREDCIYPPTGSSSFLMLDGENDSATGPNATTLLTYQTHKLKFYVILGHIIQTLYRQTKGGLKGVVSQASKKSSQSRTDQIVNHVRDLDRTLRRWYSELPRELRVFETATRPDKDEERTPDDDDDIIDPVHDDACNDSRNVHERRKRIKNSIYGMQALLLQLAYDHALVLIHRPILTLKNNERQAPPKDMLCWSISTCWRASLRSSNIGWHPVFDRTQHAHAVSFVGVHLFAAGVILGAFAGSDPLSRLAFEAKRGLSRVIQMQRRLKAKVIVSAQSLAILEKLAYDVMRKEANRMFGEGSGELDNGSSYPELLSKQQEDHPPTLQESLPAAPTSNGSGATNDMFDLSSMNDMQSNEDQLLFDGLLPDTLLGLGSSMAEVDKLFWDLYAPLPSGADTNWPGSYRTE</sequence>
<evidence type="ECO:0000256" key="7">
    <source>
        <dbReference type="ARBA" id="ARBA00023102"/>
    </source>
</evidence>
<evidence type="ECO:0000256" key="6">
    <source>
        <dbReference type="ARBA" id="ARBA00023015"/>
    </source>
</evidence>
<organism evidence="13 14">
    <name type="scientific">Aspergillus arachidicola</name>
    <dbReference type="NCBI Taxonomy" id="656916"/>
    <lineage>
        <taxon>Eukaryota</taxon>
        <taxon>Fungi</taxon>
        <taxon>Dikarya</taxon>
        <taxon>Ascomycota</taxon>
        <taxon>Pezizomycotina</taxon>
        <taxon>Eurotiomycetes</taxon>
        <taxon>Eurotiomycetidae</taxon>
        <taxon>Eurotiales</taxon>
        <taxon>Aspergillaceae</taxon>
        <taxon>Aspergillus</taxon>
        <taxon>Aspergillus subgen. Circumdati</taxon>
    </lineage>
</organism>
<dbReference type="EMBL" id="NEXV01000686">
    <property type="protein sequence ID" value="PIG79403.1"/>
    <property type="molecule type" value="Genomic_DNA"/>
</dbReference>
<feature type="compositionally biased region" description="Basic and acidic residues" evidence="11">
    <location>
        <begin position="974"/>
        <end position="983"/>
    </location>
</feature>
<evidence type="ECO:0000313" key="13">
    <source>
        <dbReference type="EMBL" id="PIG79403.1"/>
    </source>
</evidence>
<dbReference type="CDD" id="cd12110">
    <property type="entry name" value="PHP_HisPPase_Hisj_like"/>
    <property type="match status" value="1"/>
</dbReference>
<dbReference type="GO" id="GO:0005737">
    <property type="term" value="C:cytoplasm"/>
    <property type="evidence" value="ECO:0007669"/>
    <property type="project" value="TreeGrafter"/>
</dbReference>
<feature type="compositionally biased region" description="Acidic residues" evidence="11">
    <location>
        <begin position="984"/>
        <end position="993"/>
    </location>
</feature>
<dbReference type="SUPFAM" id="SSF89550">
    <property type="entry name" value="PHP domain-like"/>
    <property type="match status" value="1"/>
</dbReference>
<dbReference type="GO" id="GO:0006351">
    <property type="term" value="P:DNA-templated transcription"/>
    <property type="evidence" value="ECO:0007669"/>
    <property type="project" value="InterPro"/>
</dbReference>
<dbReference type="InterPro" id="IPR003779">
    <property type="entry name" value="CMD-like"/>
</dbReference>
<evidence type="ECO:0000313" key="14">
    <source>
        <dbReference type="Proteomes" id="UP000231358"/>
    </source>
</evidence>
<keyword evidence="9" id="KW-0539">Nucleus</keyword>
<dbReference type="GO" id="GO:0003677">
    <property type="term" value="F:DNA binding"/>
    <property type="evidence" value="ECO:0007669"/>
    <property type="project" value="InterPro"/>
</dbReference>
<dbReference type="UniPathway" id="UPA00031">
    <property type="reaction ID" value="UER00013"/>
</dbReference>
<dbReference type="SMART" id="SM00906">
    <property type="entry name" value="Fungal_trans"/>
    <property type="match status" value="1"/>
</dbReference>
<evidence type="ECO:0000259" key="12">
    <source>
        <dbReference type="SMART" id="SM00906"/>
    </source>
</evidence>
<dbReference type="InterPro" id="IPR004013">
    <property type="entry name" value="PHP_dom"/>
</dbReference>
<comment type="similarity">
    <text evidence="2">Belongs to the PHP hydrolase family. HisK subfamily.</text>
</comment>
<feature type="compositionally biased region" description="Basic residues" evidence="11">
    <location>
        <begin position="550"/>
        <end position="561"/>
    </location>
</feature>
<feature type="region of interest" description="Disordered" evidence="11">
    <location>
        <begin position="531"/>
        <end position="582"/>
    </location>
</feature>
<keyword evidence="8" id="KW-0804">Transcription</keyword>
<evidence type="ECO:0000256" key="9">
    <source>
        <dbReference type="ARBA" id="ARBA00023242"/>
    </source>
</evidence>
<comment type="pathway">
    <text evidence="1">Amino-acid biosynthesis; L-histidine biosynthesis; L-histidine from 5-phospho-alpha-D-ribose 1-diphosphate: step 8/9.</text>
</comment>
<evidence type="ECO:0000256" key="10">
    <source>
        <dbReference type="ARBA" id="ARBA00049158"/>
    </source>
</evidence>
<dbReference type="PANTHER" id="PTHR21039">
    <property type="entry name" value="HISTIDINOL PHOSPHATASE-RELATED"/>
    <property type="match status" value="1"/>
</dbReference>
<feature type="domain" description="Xylanolytic transcriptional activator regulatory" evidence="12">
    <location>
        <begin position="791"/>
        <end position="873"/>
    </location>
</feature>
<dbReference type="Proteomes" id="UP000231358">
    <property type="component" value="Unassembled WGS sequence"/>
</dbReference>
<evidence type="ECO:0000256" key="5">
    <source>
        <dbReference type="ARBA" id="ARBA00022801"/>
    </source>
</evidence>
<dbReference type="Pfam" id="PF02811">
    <property type="entry name" value="PHP"/>
    <property type="match status" value="1"/>
</dbReference>
<comment type="catalytic activity">
    <reaction evidence="10">
        <text>L-histidinol phosphate + H2O = L-histidinol + phosphate</text>
        <dbReference type="Rhea" id="RHEA:14465"/>
        <dbReference type="ChEBI" id="CHEBI:15377"/>
        <dbReference type="ChEBI" id="CHEBI:43474"/>
        <dbReference type="ChEBI" id="CHEBI:57699"/>
        <dbReference type="ChEBI" id="CHEBI:57980"/>
        <dbReference type="EC" id="3.1.3.15"/>
    </reaction>
</comment>
<dbReference type="GO" id="GO:0051920">
    <property type="term" value="F:peroxiredoxin activity"/>
    <property type="evidence" value="ECO:0007669"/>
    <property type="project" value="InterPro"/>
</dbReference>
<dbReference type="InterPro" id="IPR016195">
    <property type="entry name" value="Pol/histidinol_Pase-like"/>
</dbReference>
<keyword evidence="4" id="KW-0028">Amino-acid biosynthesis</keyword>
<dbReference type="NCBIfam" id="TIGR01856">
    <property type="entry name" value="hisJ_fam"/>
    <property type="match status" value="1"/>
</dbReference>
<evidence type="ECO:0000256" key="2">
    <source>
        <dbReference type="ARBA" id="ARBA00009152"/>
    </source>
</evidence>
<evidence type="ECO:0000256" key="1">
    <source>
        <dbReference type="ARBA" id="ARBA00004970"/>
    </source>
</evidence>
<dbReference type="CDD" id="cd12148">
    <property type="entry name" value="fungal_TF_MHR"/>
    <property type="match status" value="1"/>
</dbReference>
<evidence type="ECO:0000256" key="4">
    <source>
        <dbReference type="ARBA" id="ARBA00022605"/>
    </source>
</evidence>
<dbReference type="Gene3D" id="3.20.20.140">
    <property type="entry name" value="Metal-dependent hydrolases"/>
    <property type="match status" value="1"/>
</dbReference>